<keyword evidence="1" id="KW-1133">Transmembrane helix</keyword>
<evidence type="ECO:0000313" key="2">
    <source>
        <dbReference type="EMBL" id="UVE50926.1"/>
    </source>
</evidence>
<gene>
    <name evidence="2" type="ORF">KU306_03290</name>
</gene>
<dbReference type="GeneID" id="74527888"/>
<name>A0ABY5RF01_HALLR</name>
<keyword evidence="3" id="KW-1185">Reference proteome</keyword>
<protein>
    <recommendedName>
        <fullName evidence="4">PGF-CTERM protein</fullName>
    </recommendedName>
</protein>
<reference evidence="2" key="1">
    <citation type="submission" date="2021-07" db="EMBL/GenBank/DDBJ databases">
        <title>Studies on halocins as antimicrobial molecules from haloarchaea.</title>
        <authorList>
            <person name="Kumar S."/>
            <person name="Khare S.K."/>
        </authorList>
    </citation>
    <scope>NUCLEOTIDE SEQUENCE</scope>
    <source>
        <strain evidence="2">NCIM 5678</strain>
    </source>
</reference>
<dbReference type="NCBIfam" id="NF045517">
    <property type="entry name" value="halo_surf_dom"/>
    <property type="match status" value="1"/>
</dbReference>
<organism evidence="2 3">
    <name type="scientific">Haloferax larsenii</name>
    <dbReference type="NCBI Taxonomy" id="302484"/>
    <lineage>
        <taxon>Archaea</taxon>
        <taxon>Methanobacteriati</taxon>
        <taxon>Methanobacteriota</taxon>
        <taxon>Stenosarchaea group</taxon>
        <taxon>Halobacteria</taxon>
        <taxon>Halobacteriales</taxon>
        <taxon>Haloferacaceae</taxon>
        <taxon>Haloferax</taxon>
    </lineage>
</organism>
<proteinExistence type="predicted"/>
<sequence length="170" mass="17107">MFDSISSPSRAFVATLVVIGALVGGASVVTAQDDSVSIVSDREQVTVTSSDDAAIQGTSDLSADKNLSVRVRASGDTEPAFLKTSEVSVGEDGNFTATFDFSDIPTNSTFTVTVADDSGTLAEAEGVVVKQAETTTSASTTESPVPGFGPVTAVGALVALAAGALLVGRR</sequence>
<dbReference type="RefSeq" id="WP_258302868.1">
    <property type="nucleotide sequence ID" value="NZ_CP078063.1"/>
</dbReference>
<evidence type="ECO:0000313" key="3">
    <source>
        <dbReference type="Proteomes" id="UP001058330"/>
    </source>
</evidence>
<evidence type="ECO:0000256" key="1">
    <source>
        <dbReference type="SAM" id="Phobius"/>
    </source>
</evidence>
<evidence type="ECO:0008006" key="4">
    <source>
        <dbReference type="Google" id="ProtNLM"/>
    </source>
</evidence>
<keyword evidence="1" id="KW-0472">Membrane</keyword>
<accession>A0ABY5RF01</accession>
<dbReference type="Proteomes" id="UP001058330">
    <property type="component" value="Chromosome"/>
</dbReference>
<keyword evidence="1" id="KW-0812">Transmembrane</keyword>
<feature type="transmembrane region" description="Helical" evidence="1">
    <location>
        <begin position="147"/>
        <end position="167"/>
    </location>
</feature>
<dbReference type="EMBL" id="CP078063">
    <property type="protein sequence ID" value="UVE50926.1"/>
    <property type="molecule type" value="Genomic_DNA"/>
</dbReference>